<feature type="compositionally biased region" description="Basic and acidic residues" evidence="8">
    <location>
        <begin position="209"/>
        <end position="222"/>
    </location>
</feature>
<dbReference type="Proteomes" id="UP001321749">
    <property type="component" value="Unassembled WGS sequence"/>
</dbReference>
<evidence type="ECO:0000256" key="8">
    <source>
        <dbReference type="SAM" id="MobiDB-lite"/>
    </source>
</evidence>
<evidence type="ECO:0000259" key="9">
    <source>
        <dbReference type="Pfam" id="PF24779"/>
    </source>
</evidence>
<dbReference type="GO" id="GO:0006364">
    <property type="term" value="P:rRNA processing"/>
    <property type="evidence" value="ECO:0007669"/>
    <property type="project" value="UniProtKB-KW"/>
</dbReference>
<comment type="function">
    <text evidence="5">Involved in rRNA-processing and ribosome biogenesis.</text>
</comment>
<evidence type="ECO:0000313" key="10">
    <source>
        <dbReference type="EMBL" id="KAK4461109.1"/>
    </source>
</evidence>
<sequence>MGKRVKQYKKLMRSFQMLGFREPYQLLMTSDILMDTLKLDLLTLFEKTLSTKNLKPMITQCCIRALYAKNMGPNRDPNAAAAIERAKTFERRRCGHLMDEDPKPERECMLSVVDPKRRGENKFRYIVATQDDHLREMLRSVVPTPLMYVKRSVLILEPMAESSQKARDREERAKFMSGIVRGSKRKREDDDDEGGGGGGDKSEDEADSGDERAKKKEEEEKPKKKKKNYGPKGPNPLAVKKKKRRDADAKDQKKAKKAPAGAAQTAAATASATGETSAENKAKRKRRKKTTTSATGEGSKETATATSADAGTAVAASED</sequence>
<comment type="similarity">
    <text evidence="6">Belongs to the UTP23/FCF1 family. UTP23 subfamily.</text>
</comment>
<dbReference type="FunFam" id="3.40.50.1010:FF:000006">
    <property type="entry name" value="rRNA-processing protein UTP23 homolog"/>
    <property type="match status" value="1"/>
</dbReference>
<evidence type="ECO:0000256" key="5">
    <source>
        <dbReference type="ARBA" id="ARBA00037300"/>
    </source>
</evidence>
<keyword evidence="11" id="KW-1185">Reference proteome</keyword>
<evidence type="ECO:0000256" key="4">
    <source>
        <dbReference type="ARBA" id="ARBA00023242"/>
    </source>
</evidence>
<feature type="compositionally biased region" description="Basic and acidic residues" evidence="8">
    <location>
        <begin position="164"/>
        <end position="174"/>
    </location>
</feature>
<evidence type="ECO:0000256" key="7">
    <source>
        <dbReference type="ARBA" id="ARBA00076388"/>
    </source>
</evidence>
<dbReference type="InterPro" id="IPR057776">
    <property type="entry name" value="UTP23_sensor"/>
</dbReference>
<keyword evidence="4" id="KW-0539">Nucleus</keyword>
<evidence type="ECO:0000256" key="1">
    <source>
        <dbReference type="ARBA" id="ARBA00004604"/>
    </source>
</evidence>
<gene>
    <name evidence="10" type="ORF">QBC42DRAFT_270831</name>
</gene>
<evidence type="ECO:0000256" key="2">
    <source>
        <dbReference type="ARBA" id="ARBA00022517"/>
    </source>
</evidence>
<reference evidence="10" key="1">
    <citation type="journal article" date="2023" name="Mol. Phylogenet. Evol.">
        <title>Genome-scale phylogeny and comparative genomics of the fungal order Sordariales.</title>
        <authorList>
            <person name="Hensen N."/>
            <person name="Bonometti L."/>
            <person name="Westerberg I."/>
            <person name="Brannstrom I.O."/>
            <person name="Guillou S."/>
            <person name="Cros-Aarteil S."/>
            <person name="Calhoun S."/>
            <person name="Haridas S."/>
            <person name="Kuo A."/>
            <person name="Mondo S."/>
            <person name="Pangilinan J."/>
            <person name="Riley R."/>
            <person name="LaButti K."/>
            <person name="Andreopoulos B."/>
            <person name="Lipzen A."/>
            <person name="Chen C."/>
            <person name="Yan M."/>
            <person name="Daum C."/>
            <person name="Ng V."/>
            <person name="Clum A."/>
            <person name="Steindorff A."/>
            <person name="Ohm R.A."/>
            <person name="Martin F."/>
            <person name="Silar P."/>
            <person name="Natvig D.O."/>
            <person name="Lalanne C."/>
            <person name="Gautier V."/>
            <person name="Ament-Velasquez S.L."/>
            <person name="Kruys A."/>
            <person name="Hutchinson M.I."/>
            <person name="Powell A.J."/>
            <person name="Barry K."/>
            <person name="Miller A.N."/>
            <person name="Grigoriev I.V."/>
            <person name="Debuchy R."/>
            <person name="Gladieux P."/>
            <person name="Hiltunen Thoren M."/>
            <person name="Johannesson H."/>
        </authorList>
    </citation>
    <scope>NUCLEOTIDE SEQUENCE</scope>
    <source>
        <strain evidence="10">PSN324</strain>
    </source>
</reference>
<dbReference type="PANTHER" id="PTHR12416">
    <property type="entry name" value="RRNA-PROCESSING PROTEIN UTP23 HOMOLOG"/>
    <property type="match status" value="1"/>
</dbReference>
<dbReference type="EMBL" id="MU864997">
    <property type="protein sequence ID" value="KAK4461109.1"/>
    <property type="molecule type" value="Genomic_DNA"/>
</dbReference>
<comment type="caution">
    <text evidence="10">The sequence shown here is derived from an EMBL/GenBank/DDBJ whole genome shotgun (WGS) entry which is preliminary data.</text>
</comment>
<protein>
    <recommendedName>
        <fullName evidence="7">U three protein 23</fullName>
    </recommendedName>
</protein>
<accession>A0AAV9HM72</accession>
<dbReference type="InterPro" id="IPR006984">
    <property type="entry name" value="Fcf1/UTP23"/>
</dbReference>
<proteinExistence type="inferred from homology"/>
<keyword evidence="3" id="KW-0698">rRNA processing</keyword>
<organism evidence="10 11">
    <name type="scientific">Cladorrhinum samala</name>
    <dbReference type="NCBI Taxonomy" id="585594"/>
    <lineage>
        <taxon>Eukaryota</taxon>
        <taxon>Fungi</taxon>
        <taxon>Dikarya</taxon>
        <taxon>Ascomycota</taxon>
        <taxon>Pezizomycotina</taxon>
        <taxon>Sordariomycetes</taxon>
        <taxon>Sordariomycetidae</taxon>
        <taxon>Sordariales</taxon>
        <taxon>Podosporaceae</taxon>
        <taxon>Cladorrhinum</taxon>
    </lineage>
</organism>
<dbReference type="AlphaFoldDB" id="A0AAV9HM72"/>
<name>A0AAV9HM72_9PEZI</name>
<evidence type="ECO:0000256" key="6">
    <source>
        <dbReference type="ARBA" id="ARBA00038503"/>
    </source>
</evidence>
<evidence type="ECO:0000313" key="11">
    <source>
        <dbReference type="Proteomes" id="UP001321749"/>
    </source>
</evidence>
<keyword evidence="2" id="KW-0690">Ribosome biogenesis</keyword>
<reference evidence="10" key="2">
    <citation type="submission" date="2023-06" db="EMBL/GenBank/DDBJ databases">
        <authorList>
            <consortium name="Lawrence Berkeley National Laboratory"/>
            <person name="Mondo S.J."/>
            <person name="Hensen N."/>
            <person name="Bonometti L."/>
            <person name="Westerberg I."/>
            <person name="Brannstrom I.O."/>
            <person name="Guillou S."/>
            <person name="Cros-Aarteil S."/>
            <person name="Calhoun S."/>
            <person name="Haridas S."/>
            <person name="Kuo A."/>
            <person name="Pangilinan J."/>
            <person name="Riley R."/>
            <person name="Labutti K."/>
            <person name="Andreopoulos B."/>
            <person name="Lipzen A."/>
            <person name="Chen C."/>
            <person name="Yanf M."/>
            <person name="Daum C."/>
            <person name="Ng V."/>
            <person name="Clum A."/>
            <person name="Steindorff A."/>
            <person name="Ohm R."/>
            <person name="Martin F."/>
            <person name="Silar P."/>
            <person name="Natvig D."/>
            <person name="Lalanne C."/>
            <person name="Gautier V."/>
            <person name="Ament-Velasquez S.L."/>
            <person name="Kruys A."/>
            <person name="Hutchinson M.I."/>
            <person name="Powell A.J."/>
            <person name="Barry K."/>
            <person name="Miller A.N."/>
            <person name="Grigoriev I.V."/>
            <person name="Debuchy R."/>
            <person name="Gladieux P."/>
            <person name="Thoren M.H."/>
            <person name="Johannesson H."/>
        </authorList>
    </citation>
    <scope>NUCLEOTIDE SEQUENCE</scope>
    <source>
        <strain evidence="10">PSN324</strain>
    </source>
</reference>
<feature type="compositionally biased region" description="Low complexity" evidence="8">
    <location>
        <begin position="258"/>
        <end position="279"/>
    </location>
</feature>
<feature type="region of interest" description="Disordered" evidence="8">
    <location>
        <begin position="161"/>
        <end position="319"/>
    </location>
</feature>
<evidence type="ECO:0000256" key="3">
    <source>
        <dbReference type="ARBA" id="ARBA00022552"/>
    </source>
</evidence>
<comment type="subcellular location">
    <subcellularLocation>
        <location evidence="1">Nucleus</location>
        <location evidence="1">Nucleolus</location>
    </subcellularLocation>
</comment>
<dbReference type="Gene3D" id="3.40.50.1010">
    <property type="entry name" value="5'-nuclease"/>
    <property type="match status" value="1"/>
</dbReference>
<dbReference type="CDD" id="cd09865">
    <property type="entry name" value="PIN_ScUtp23p-like"/>
    <property type="match status" value="1"/>
</dbReference>
<dbReference type="GO" id="GO:0032040">
    <property type="term" value="C:small-subunit processome"/>
    <property type="evidence" value="ECO:0007669"/>
    <property type="project" value="InterPro"/>
</dbReference>
<dbReference type="Pfam" id="PF24779">
    <property type="entry name" value="UTP23_sensor"/>
    <property type="match status" value="1"/>
</dbReference>
<feature type="domain" description="UTP23 sensor motif region" evidence="9">
    <location>
        <begin position="225"/>
        <end position="243"/>
    </location>
</feature>
<dbReference type="Pfam" id="PF04900">
    <property type="entry name" value="Fcf1"/>
    <property type="match status" value="1"/>
</dbReference>
<feature type="compositionally biased region" description="Low complexity" evidence="8">
    <location>
        <begin position="302"/>
        <end position="319"/>
    </location>
</feature>